<dbReference type="Pfam" id="PF08395">
    <property type="entry name" value="7tm_7"/>
    <property type="match status" value="1"/>
</dbReference>
<keyword evidence="8" id="KW-1185">Reference proteome</keyword>
<accession>A0A5E4MNG6</accession>
<evidence type="ECO:0000256" key="5">
    <source>
        <dbReference type="ARBA" id="ARBA00023136"/>
    </source>
</evidence>
<proteinExistence type="predicted"/>
<feature type="transmembrane region" description="Helical" evidence="6">
    <location>
        <begin position="38"/>
        <end position="54"/>
    </location>
</feature>
<keyword evidence="3 6" id="KW-0812">Transmembrane</keyword>
<evidence type="ECO:0000256" key="4">
    <source>
        <dbReference type="ARBA" id="ARBA00022989"/>
    </source>
</evidence>
<gene>
    <name evidence="7" type="ORF">CINCED_3A017998</name>
</gene>
<name>A0A5E4MNG6_9HEMI</name>
<reference evidence="7 8" key="1">
    <citation type="submission" date="2019-08" db="EMBL/GenBank/DDBJ databases">
        <authorList>
            <person name="Alioto T."/>
            <person name="Alioto T."/>
            <person name="Gomez Garrido J."/>
        </authorList>
    </citation>
    <scope>NUCLEOTIDE SEQUENCE [LARGE SCALE GENOMIC DNA]</scope>
</reference>
<evidence type="ECO:0000313" key="8">
    <source>
        <dbReference type="Proteomes" id="UP000325440"/>
    </source>
</evidence>
<dbReference type="OrthoDB" id="6615601at2759"/>
<evidence type="ECO:0000256" key="6">
    <source>
        <dbReference type="SAM" id="Phobius"/>
    </source>
</evidence>
<protein>
    <submittedName>
        <fullName evidence="7">7TM chemoreceptor</fullName>
    </submittedName>
</protein>
<keyword evidence="4 6" id="KW-1133">Transmembrane helix</keyword>
<keyword evidence="7" id="KW-0675">Receptor</keyword>
<sequence length="139" mass="15998">MATLYTRLHSILICITCVTTLTLNYTNRITLSLLHNQLLFIYCLSKLLFLFFIVRETHNTIKETNKTVSIAHEALSLTTNNLVIKELEILIMTCWNHPIVFDVYDFFDLDYSLLQSVVAAVVTYVVVLVQLQLAIMNNI</sequence>
<keyword evidence="5 6" id="KW-0472">Membrane</keyword>
<dbReference type="Proteomes" id="UP000325440">
    <property type="component" value="Unassembled WGS sequence"/>
</dbReference>
<feature type="transmembrane region" description="Helical" evidence="6">
    <location>
        <begin position="113"/>
        <end position="135"/>
    </location>
</feature>
<evidence type="ECO:0000256" key="2">
    <source>
        <dbReference type="ARBA" id="ARBA00022475"/>
    </source>
</evidence>
<dbReference type="AlphaFoldDB" id="A0A5E4MNG6"/>
<evidence type="ECO:0000313" key="7">
    <source>
        <dbReference type="EMBL" id="VVC30891.1"/>
    </source>
</evidence>
<feature type="transmembrane region" description="Helical" evidence="6">
    <location>
        <begin position="6"/>
        <end position="26"/>
    </location>
</feature>
<keyword evidence="2" id="KW-1003">Cell membrane</keyword>
<organism evidence="7 8">
    <name type="scientific">Cinara cedri</name>
    <dbReference type="NCBI Taxonomy" id="506608"/>
    <lineage>
        <taxon>Eukaryota</taxon>
        <taxon>Metazoa</taxon>
        <taxon>Ecdysozoa</taxon>
        <taxon>Arthropoda</taxon>
        <taxon>Hexapoda</taxon>
        <taxon>Insecta</taxon>
        <taxon>Pterygota</taxon>
        <taxon>Neoptera</taxon>
        <taxon>Paraneoptera</taxon>
        <taxon>Hemiptera</taxon>
        <taxon>Sternorrhyncha</taxon>
        <taxon>Aphidomorpha</taxon>
        <taxon>Aphidoidea</taxon>
        <taxon>Aphididae</taxon>
        <taxon>Lachninae</taxon>
        <taxon>Cinara</taxon>
    </lineage>
</organism>
<dbReference type="EMBL" id="CABPRJ010000547">
    <property type="protein sequence ID" value="VVC30891.1"/>
    <property type="molecule type" value="Genomic_DNA"/>
</dbReference>
<dbReference type="GO" id="GO:0005886">
    <property type="term" value="C:plasma membrane"/>
    <property type="evidence" value="ECO:0007669"/>
    <property type="project" value="UniProtKB-SubCell"/>
</dbReference>
<evidence type="ECO:0000256" key="3">
    <source>
        <dbReference type="ARBA" id="ARBA00022692"/>
    </source>
</evidence>
<dbReference type="GO" id="GO:0050909">
    <property type="term" value="P:sensory perception of taste"/>
    <property type="evidence" value="ECO:0007669"/>
    <property type="project" value="InterPro"/>
</dbReference>
<evidence type="ECO:0000256" key="1">
    <source>
        <dbReference type="ARBA" id="ARBA00004651"/>
    </source>
</evidence>
<dbReference type="InterPro" id="IPR013604">
    <property type="entry name" value="7TM_chemorcpt"/>
</dbReference>
<comment type="subcellular location">
    <subcellularLocation>
        <location evidence="1">Cell membrane</location>
        <topology evidence="1">Multi-pass membrane protein</topology>
    </subcellularLocation>
</comment>